<dbReference type="OrthoDB" id="5338458at2759"/>
<dbReference type="InParanoid" id="A0A2N3ND33"/>
<feature type="region of interest" description="Disordered" evidence="1">
    <location>
        <begin position="128"/>
        <end position="167"/>
    </location>
</feature>
<feature type="domain" description="Subtelomeric hrmA-associated cluster protein AFUB-079030/YDR124W-like helical bundle" evidence="2">
    <location>
        <begin position="184"/>
        <end position="330"/>
    </location>
</feature>
<dbReference type="VEuPathDB" id="FungiDB:jhhlp_002090"/>
<dbReference type="InterPro" id="IPR047092">
    <property type="entry name" value="AFUB_07903/YDR124W-like_hel"/>
</dbReference>
<feature type="region of interest" description="Disordered" evidence="1">
    <location>
        <begin position="1"/>
        <end position="43"/>
    </location>
</feature>
<dbReference type="InterPro" id="IPR021264">
    <property type="entry name" value="AFUB_079030/YDR124W-like"/>
</dbReference>
<dbReference type="EMBL" id="NLAX01000008">
    <property type="protein sequence ID" value="PKS10339.1"/>
    <property type="molecule type" value="Genomic_DNA"/>
</dbReference>
<dbReference type="AlphaFoldDB" id="A0A2N3ND33"/>
<dbReference type="STRING" id="41688.A0A2N3ND33"/>
<comment type="caution">
    <text evidence="3">The sequence shown here is derived from an EMBL/GenBank/DDBJ whole genome shotgun (WGS) entry which is preliminary data.</text>
</comment>
<evidence type="ECO:0000259" key="2">
    <source>
        <dbReference type="Pfam" id="PF11001"/>
    </source>
</evidence>
<feature type="compositionally biased region" description="Polar residues" evidence="1">
    <location>
        <begin position="583"/>
        <end position="596"/>
    </location>
</feature>
<protein>
    <recommendedName>
        <fullName evidence="2">Subtelomeric hrmA-associated cluster protein AFUB-079030/YDR124W-like helical bundle domain-containing protein</fullName>
    </recommendedName>
</protein>
<feature type="compositionally biased region" description="Basic and acidic residues" evidence="1">
    <location>
        <begin position="128"/>
        <end position="139"/>
    </location>
</feature>
<accession>A0A2N3ND33</accession>
<feature type="compositionally biased region" description="Polar residues" evidence="1">
    <location>
        <begin position="509"/>
        <end position="540"/>
    </location>
</feature>
<dbReference type="Pfam" id="PF11001">
    <property type="entry name" value="AFUB_07903_YDR124W_hel"/>
    <property type="match status" value="1"/>
</dbReference>
<organism evidence="3 4">
    <name type="scientific">Lomentospora prolificans</name>
    <dbReference type="NCBI Taxonomy" id="41688"/>
    <lineage>
        <taxon>Eukaryota</taxon>
        <taxon>Fungi</taxon>
        <taxon>Dikarya</taxon>
        <taxon>Ascomycota</taxon>
        <taxon>Pezizomycotina</taxon>
        <taxon>Sordariomycetes</taxon>
        <taxon>Hypocreomycetidae</taxon>
        <taxon>Microascales</taxon>
        <taxon>Microascaceae</taxon>
        <taxon>Lomentospora</taxon>
    </lineage>
</organism>
<dbReference type="PANTHER" id="PTHR36102">
    <property type="entry name" value="CHROMOSOME 10, WHOLE GENOME SHOTGUN SEQUENCE"/>
    <property type="match status" value="1"/>
</dbReference>
<proteinExistence type="predicted"/>
<feature type="compositionally biased region" description="Basic residues" evidence="1">
    <location>
        <begin position="151"/>
        <end position="160"/>
    </location>
</feature>
<sequence>MGREWSRDQYHRQPISWQREGFPGEQPQDDSRYSEPHDVRRPPMGIDKALREDCNIPVKAYFVAAILDDGNPATFSGPGTLSLSQISQFFDMETFRTFSQQAATGAAYDDSDYGVDSNFRSGFGREFSSRRMNERRRSSALDAMDNELTYKTRKRPRSHSSRQLLNEDRDVPVSISATKKPIRIGESDVVWNFYQQRFKNCQQTACKLIAKAWVKAVEPKKQSHHPYTGKDEKAPEWWPKPWGPMKDERVRHKEPDHLYKKERVHLLAHILRLIVEPSHKQHPDVQKSCLNVKKLEEVTAEALSSFFSDPETPGNCKKRPYLNEIFKVARFEERYKNGEIDGDMEVFVMADDKIPEYYQTESENSLKATREKHDEHEAPIAHRGLTPSKAAVSSHPMMSTSGASGTNTTNSITAPQFLSELPVRGGSHLSAQLVQSDMGSEQQASYVEGATISGVTNPSIHHSAASLPMSEILASPHDTTDRRHSLVFNSSTDFSAQGNTAIYPQQWQPASTAPATSPMYSSFQHQQTPTAQPNYSAQTNLGLQQGQQPYLPPQYDGLPRTPSFDPHQGHLFRSNPVAPPNVGHSQGYPNYLSSDNRGLPGSNIKVESLSRPHLQ</sequence>
<feature type="compositionally biased region" description="Basic and acidic residues" evidence="1">
    <location>
        <begin position="1"/>
        <end position="11"/>
    </location>
</feature>
<evidence type="ECO:0000256" key="1">
    <source>
        <dbReference type="SAM" id="MobiDB-lite"/>
    </source>
</evidence>
<evidence type="ECO:0000313" key="4">
    <source>
        <dbReference type="Proteomes" id="UP000233524"/>
    </source>
</evidence>
<dbReference type="Proteomes" id="UP000233524">
    <property type="component" value="Unassembled WGS sequence"/>
</dbReference>
<gene>
    <name evidence="3" type="ORF">jhhlp_002090</name>
</gene>
<name>A0A2N3ND33_9PEZI</name>
<feature type="compositionally biased region" description="Low complexity" evidence="1">
    <location>
        <begin position="541"/>
        <end position="559"/>
    </location>
</feature>
<reference evidence="3 4" key="1">
    <citation type="journal article" date="2017" name="G3 (Bethesda)">
        <title>First Draft Genome Sequence of the Pathogenic Fungus Lomentospora prolificans (Formerly Scedosporium prolificans).</title>
        <authorList>
            <person name="Luo R."/>
            <person name="Zimin A."/>
            <person name="Workman R."/>
            <person name="Fan Y."/>
            <person name="Pertea G."/>
            <person name="Grossman N."/>
            <person name="Wear M.P."/>
            <person name="Jia B."/>
            <person name="Miller H."/>
            <person name="Casadevall A."/>
            <person name="Timp W."/>
            <person name="Zhang S.X."/>
            <person name="Salzberg S.L."/>
        </authorList>
    </citation>
    <scope>NUCLEOTIDE SEQUENCE [LARGE SCALE GENOMIC DNA]</scope>
    <source>
        <strain evidence="3 4">JHH-5317</strain>
    </source>
</reference>
<dbReference type="PANTHER" id="PTHR36102:SF1">
    <property type="entry name" value="YDR124W-LIKE HELICAL BUNDLE DOMAIN-CONTAINING PROTEIN"/>
    <property type="match status" value="1"/>
</dbReference>
<evidence type="ECO:0000313" key="3">
    <source>
        <dbReference type="EMBL" id="PKS10339.1"/>
    </source>
</evidence>
<keyword evidence="4" id="KW-1185">Reference proteome</keyword>
<feature type="compositionally biased region" description="Basic and acidic residues" evidence="1">
    <location>
        <begin position="29"/>
        <end position="41"/>
    </location>
</feature>
<feature type="region of interest" description="Disordered" evidence="1">
    <location>
        <begin position="509"/>
        <end position="615"/>
    </location>
</feature>